<dbReference type="Proteomes" id="UP000317178">
    <property type="component" value="Chromosome"/>
</dbReference>
<accession>A0A518CMN0</accession>
<dbReference type="OrthoDB" id="1551390at2"/>
<dbReference type="InterPro" id="IPR011990">
    <property type="entry name" value="TPR-like_helical_dom_sf"/>
</dbReference>
<name>A0A518CMN0_9PLAN</name>
<evidence type="ECO:0000313" key="1">
    <source>
        <dbReference type="EMBL" id="QDU80463.1"/>
    </source>
</evidence>
<sequence>MESWQYQFRNLMTDGELCFDGEDYEAERLLFQDASKLIPDPKRDHEEATQAIGAIADCFYKLRECAKAQAALNDILLCPGGASNPFIRLRRGQVFHQLGDPEKARTGLTTAFLNGGSEVFDGETEYLELISDVVSQLGRE</sequence>
<reference evidence="1 2" key="1">
    <citation type="submission" date="2019-02" db="EMBL/GenBank/DDBJ databases">
        <title>Deep-cultivation of Planctomycetes and their phenomic and genomic characterization uncovers novel biology.</title>
        <authorList>
            <person name="Wiegand S."/>
            <person name="Jogler M."/>
            <person name="Boedeker C."/>
            <person name="Pinto D."/>
            <person name="Vollmers J."/>
            <person name="Rivas-Marin E."/>
            <person name="Kohn T."/>
            <person name="Peeters S.H."/>
            <person name="Heuer A."/>
            <person name="Rast P."/>
            <person name="Oberbeckmann S."/>
            <person name="Bunk B."/>
            <person name="Jeske O."/>
            <person name="Meyerdierks A."/>
            <person name="Storesund J.E."/>
            <person name="Kallscheuer N."/>
            <person name="Luecker S."/>
            <person name="Lage O.M."/>
            <person name="Pohl T."/>
            <person name="Merkel B.J."/>
            <person name="Hornburger P."/>
            <person name="Mueller R.-W."/>
            <person name="Bruemmer F."/>
            <person name="Labrenz M."/>
            <person name="Spormann A.M."/>
            <person name="Op den Camp H."/>
            <person name="Overmann J."/>
            <person name="Amann R."/>
            <person name="Jetten M.S.M."/>
            <person name="Mascher T."/>
            <person name="Medema M.H."/>
            <person name="Devos D.P."/>
            <person name="Kaster A.-K."/>
            <person name="Ovreas L."/>
            <person name="Rohde M."/>
            <person name="Galperin M.Y."/>
            <person name="Jogler C."/>
        </authorList>
    </citation>
    <scope>NUCLEOTIDE SEQUENCE [LARGE SCALE GENOMIC DNA]</scope>
    <source>
        <strain evidence="1 2">Pla110</strain>
    </source>
</reference>
<evidence type="ECO:0008006" key="3">
    <source>
        <dbReference type="Google" id="ProtNLM"/>
    </source>
</evidence>
<evidence type="ECO:0000313" key="2">
    <source>
        <dbReference type="Proteomes" id="UP000317178"/>
    </source>
</evidence>
<protein>
    <recommendedName>
        <fullName evidence="3">Tetratricopeptide repeat protein</fullName>
    </recommendedName>
</protein>
<dbReference type="SUPFAM" id="SSF48452">
    <property type="entry name" value="TPR-like"/>
    <property type="match status" value="1"/>
</dbReference>
<keyword evidence="2" id="KW-1185">Reference proteome</keyword>
<dbReference type="AlphaFoldDB" id="A0A518CMN0"/>
<dbReference type="Gene3D" id="1.25.40.10">
    <property type="entry name" value="Tetratricopeptide repeat domain"/>
    <property type="match status" value="1"/>
</dbReference>
<organism evidence="1 2">
    <name type="scientific">Polystyrenella longa</name>
    <dbReference type="NCBI Taxonomy" id="2528007"/>
    <lineage>
        <taxon>Bacteria</taxon>
        <taxon>Pseudomonadati</taxon>
        <taxon>Planctomycetota</taxon>
        <taxon>Planctomycetia</taxon>
        <taxon>Planctomycetales</taxon>
        <taxon>Planctomycetaceae</taxon>
        <taxon>Polystyrenella</taxon>
    </lineage>
</organism>
<dbReference type="RefSeq" id="WP_144995740.1">
    <property type="nucleotide sequence ID" value="NZ_CP036281.1"/>
</dbReference>
<proteinExistence type="predicted"/>
<dbReference type="KEGG" id="plon:Pla110_21930"/>
<dbReference type="EMBL" id="CP036281">
    <property type="protein sequence ID" value="QDU80463.1"/>
    <property type="molecule type" value="Genomic_DNA"/>
</dbReference>
<gene>
    <name evidence="1" type="ORF">Pla110_21930</name>
</gene>